<keyword evidence="2" id="KW-1185">Reference proteome</keyword>
<name>A0A7J5AL25_9FLAO</name>
<dbReference type="OrthoDB" id="671164at2"/>
<dbReference type="AlphaFoldDB" id="A0A7J5AL25"/>
<organism evidence="1 2">
    <name type="scientific">Flavobacterium luteum</name>
    <dbReference type="NCBI Taxonomy" id="2026654"/>
    <lineage>
        <taxon>Bacteria</taxon>
        <taxon>Pseudomonadati</taxon>
        <taxon>Bacteroidota</taxon>
        <taxon>Flavobacteriia</taxon>
        <taxon>Flavobacteriales</taxon>
        <taxon>Flavobacteriaceae</taxon>
        <taxon>Flavobacterium</taxon>
    </lineage>
</organism>
<proteinExistence type="predicted"/>
<evidence type="ECO:0000313" key="2">
    <source>
        <dbReference type="Proteomes" id="UP000490922"/>
    </source>
</evidence>
<dbReference type="EMBL" id="WAEM01000001">
    <property type="protein sequence ID" value="KAB1158233.1"/>
    <property type="molecule type" value="Genomic_DNA"/>
</dbReference>
<evidence type="ECO:0008006" key="3">
    <source>
        <dbReference type="Google" id="ProtNLM"/>
    </source>
</evidence>
<dbReference type="InterPro" id="IPR036397">
    <property type="entry name" value="RNaseH_sf"/>
</dbReference>
<gene>
    <name evidence="1" type="ORF">F6464_00605</name>
</gene>
<dbReference type="GO" id="GO:0003676">
    <property type="term" value="F:nucleic acid binding"/>
    <property type="evidence" value="ECO:0007669"/>
    <property type="project" value="InterPro"/>
</dbReference>
<sequence length="31" mass="3855">MFLMPYSPELNPAEFVWLNMKRKTTNKIYKY</sequence>
<reference evidence="1 2" key="1">
    <citation type="submission" date="2019-09" db="EMBL/GenBank/DDBJ databases">
        <title>Flavobacterium sp. nov., isolated from glacier ice.</title>
        <authorList>
            <person name="Liu Q."/>
        </authorList>
    </citation>
    <scope>NUCLEOTIDE SEQUENCE [LARGE SCALE GENOMIC DNA]</scope>
    <source>
        <strain evidence="1 2">NBRC 112527</strain>
    </source>
</reference>
<dbReference type="Gene3D" id="3.30.420.10">
    <property type="entry name" value="Ribonuclease H-like superfamily/Ribonuclease H"/>
    <property type="match status" value="1"/>
</dbReference>
<evidence type="ECO:0000313" key="1">
    <source>
        <dbReference type="EMBL" id="KAB1158233.1"/>
    </source>
</evidence>
<protein>
    <recommendedName>
        <fullName evidence="3">Tc1-like transposase DDE domain-containing protein</fullName>
    </recommendedName>
</protein>
<comment type="caution">
    <text evidence="1">The sequence shown here is derived from an EMBL/GenBank/DDBJ whole genome shotgun (WGS) entry which is preliminary data.</text>
</comment>
<dbReference type="Proteomes" id="UP000490922">
    <property type="component" value="Unassembled WGS sequence"/>
</dbReference>
<accession>A0A7J5AL25</accession>